<dbReference type="GO" id="GO:0005886">
    <property type="term" value="C:plasma membrane"/>
    <property type="evidence" value="ECO:0007669"/>
    <property type="project" value="UniProtKB-SubCell"/>
</dbReference>
<protein>
    <submittedName>
        <fullName evidence="8">ABC transporter, fused permease protein</fullName>
    </submittedName>
</protein>
<feature type="domain" description="ABC3 transporter permease C-terminal" evidence="7">
    <location>
        <begin position="733"/>
        <end position="846"/>
    </location>
</feature>
<feature type="transmembrane region" description="Helical" evidence="6">
    <location>
        <begin position="493"/>
        <end position="510"/>
    </location>
</feature>
<dbReference type="EMBL" id="UOEC01000117">
    <property type="protein sequence ID" value="VAV94533.1"/>
    <property type="molecule type" value="Genomic_DNA"/>
</dbReference>
<reference evidence="8" key="1">
    <citation type="submission" date="2018-06" db="EMBL/GenBank/DDBJ databases">
        <authorList>
            <person name="Zhirakovskaya E."/>
        </authorList>
    </citation>
    <scope>NUCLEOTIDE SEQUENCE</scope>
</reference>
<evidence type="ECO:0000256" key="3">
    <source>
        <dbReference type="ARBA" id="ARBA00022692"/>
    </source>
</evidence>
<sequence length="853" mass="92247">MQQPSLITTLKLGFKFARRELRSGLQGFWIFLTCLILGVGAIAIIGTLSVSIERGMTEQGQPLLGGDVEFSVIHRQLDDKELGFVKTFGTVSQVATMRGIAIAEGSGRALVEVKAVDDLYPLYGELRLQDGSNFKARLGKTDGKWGAFAESSILARLKVKPGAVVTMGEASFVIHEIIQREPDRIADGLIIGPRLLISTQALAATKLVKPGSLVRWHYRVKFADEKTDLGELADTAAEQFPDAGWRIRNRDSAAPGAQQFLSRLTFFLSLTGLTALVIGGAGLGNAVRTFLDRHKSNIATLKCLGASSRLVFVTYFIEIMMIALLGIVLGLMLGAGLPLATMSFMQAVLPIPIAPAVEITPLLQAGAFGFLVTIAFSLWPLARAKDTPASELFRGSIAQKFKLPQASVLFAIGLTVVLIVALAMFAFPNRRITVLYLIGISFAFVVLIGLSRLVMWLAKRVANSRHGFLRPRRAVSRLAIANLYRPGAPTPSIILALGLGLSLFVTLALIDQNVSKELRTAVPAQSPSFFFLDVQNTVLDEFKTFADEQKGVIKTGSAPMLRGRIQKLNGRPVRETKIDPHVGWAFRGDRGLTYSAELPAGSVITKGKWWDKDYDGPPLVSFADEVAEGANLKIGDTVTVNILGRSITAEIASFRRVEWQSLRINFAMVFSPGTMRGAPHTSLVTVTMDQQYEDELLAAVSGKYKAVTAIRIKDALDAVNDLLAKLLLAIRSASSITMVTGILVLAGALASGLSTRTYDAVVLKTFGATRTQLIYAFIYEYALLGLVTAAFSVLIGSLSAYAIVSFVMEMNWSFSFTTAVATALIAMALTIIAGLLTTWRALTAKPARILRAE</sequence>
<feature type="transmembrane region" description="Helical" evidence="6">
    <location>
        <begin position="403"/>
        <end position="427"/>
    </location>
</feature>
<dbReference type="Pfam" id="PF02687">
    <property type="entry name" value="FtsX"/>
    <property type="match status" value="2"/>
</dbReference>
<dbReference type="InterPro" id="IPR038766">
    <property type="entry name" value="Membrane_comp_ABC_pdt"/>
</dbReference>
<feature type="transmembrane region" description="Helical" evidence="6">
    <location>
        <begin position="773"/>
        <end position="804"/>
    </location>
</feature>
<dbReference type="AlphaFoldDB" id="A0A3B0SDZ5"/>
<name>A0A3B0SDZ5_9ZZZZ</name>
<evidence type="ECO:0000256" key="4">
    <source>
        <dbReference type="ARBA" id="ARBA00022989"/>
    </source>
</evidence>
<comment type="subcellular location">
    <subcellularLocation>
        <location evidence="1">Cell membrane</location>
        <topology evidence="1">Multi-pass membrane protein</topology>
    </subcellularLocation>
</comment>
<keyword evidence="3 6" id="KW-0812">Transmembrane</keyword>
<feature type="transmembrane region" description="Helical" evidence="6">
    <location>
        <begin position="733"/>
        <end position="753"/>
    </location>
</feature>
<feature type="transmembrane region" description="Helical" evidence="6">
    <location>
        <begin position="816"/>
        <end position="842"/>
    </location>
</feature>
<keyword evidence="4 6" id="KW-1133">Transmembrane helix</keyword>
<feature type="transmembrane region" description="Helical" evidence="6">
    <location>
        <begin position="433"/>
        <end position="455"/>
    </location>
</feature>
<keyword evidence="2" id="KW-1003">Cell membrane</keyword>
<feature type="transmembrane region" description="Helical" evidence="6">
    <location>
        <begin position="266"/>
        <end position="291"/>
    </location>
</feature>
<dbReference type="PANTHER" id="PTHR30287:SF1">
    <property type="entry name" value="INNER MEMBRANE PROTEIN"/>
    <property type="match status" value="1"/>
</dbReference>
<feature type="transmembrane region" description="Helical" evidence="6">
    <location>
        <begin position="28"/>
        <end position="52"/>
    </location>
</feature>
<keyword evidence="5 6" id="KW-0472">Membrane</keyword>
<feature type="transmembrane region" description="Helical" evidence="6">
    <location>
        <begin position="359"/>
        <end position="382"/>
    </location>
</feature>
<evidence type="ECO:0000256" key="5">
    <source>
        <dbReference type="ARBA" id="ARBA00023136"/>
    </source>
</evidence>
<evidence type="ECO:0000256" key="2">
    <source>
        <dbReference type="ARBA" id="ARBA00022475"/>
    </source>
</evidence>
<dbReference type="InterPro" id="IPR003838">
    <property type="entry name" value="ABC3_permease_C"/>
</dbReference>
<evidence type="ECO:0000313" key="8">
    <source>
        <dbReference type="EMBL" id="VAV94533.1"/>
    </source>
</evidence>
<dbReference type="PANTHER" id="PTHR30287">
    <property type="entry name" value="MEMBRANE COMPONENT OF PREDICTED ABC SUPERFAMILY METABOLITE UPTAKE TRANSPORTER"/>
    <property type="match status" value="1"/>
</dbReference>
<evidence type="ECO:0000256" key="6">
    <source>
        <dbReference type="SAM" id="Phobius"/>
    </source>
</evidence>
<proteinExistence type="predicted"/>
<organism evidence="8">
    <name type="scientific">hydrothermal vent metagenome</name>
    <dbReference type="NCBI Taxonomy" id="652676"/>
    <lineage>
        <taxon>unclassified sequences</taxon>
        <taxon>metagenomes</taxon>
        <taxon>ecological metagenomes</taxon>
    </lineage>
</organism>
<accession>A0A3B0SDZ5</accession>
<feature type="domain" description="ABC3 transporter permease C-terminal" evidence="7">
    <location>
        <begin position="273"/>
        <end position="385"/>
    </location>
</feature>
<gene>
    <name evidence="8" type="ORF">MNBD_ALPHA08-941</name>
</gene>
<feature type="transmembrane region" description="Helical" evidence="6">
    <location>
        <begin position="312"/>
        <end position="339"/>
    </location>
</feature>
<evidence type="ECO:0000256" key="1">
    <source>
        <dbReference type="ARBA" id="ARBA00004651"/>
    </source>
</evidence>
<evidence type="ECO:0000259" key="7">
    <source>
        <dbReference type="Pfam" id="PF02687"/>
    </source>
</evidence>